<sequence precursor="true">MLINRTAGIALCAGVGCLLSFTSSAAAQTEVTDFSDFMLEGTYGNWSLGNPFTSGPDDFGVESIGWGGGYYDIDPNVDATGNTVIELDVTVNEADPEAGLGVILVLVDEDITQYNYGQPVGDFEGWFGLLPGESYTLTASVDDNWWVSAQGEDGLLNISDLTYFHLQIDPGANTTEFYDVTFDNLRLVAPTVSVPGDANGDGLVDLLDLSVLASNFEGTDTPYAVEDGDFNGDGLVDLLDLSILASNFNAGGVAAPEPASASLLLLGGLLCRRR</sequence>
<dbReference type="PROSITE" id="PS00018">
    <property type="entry name" value="EF_HAND_1"/>
    <property type="match status" value="2"/>
</dbReference>
<organism evidence="3 4">
    <name type="scientific">Mucisphaera calidilacus</name>
    <dbReference type="NCBI Taxonomy" id="2527982"/>
    <lineage>
        <taxon>Bacteria</taxon>
        <taxon>Pseudomonadati</taxon>
        <taxon>Planctomycetota</taxon>
        <taxon>Phycisphaerae</taxon>
        <taxon>Phycisphaerales</taxon>
        <taxon>Phycisphaeraceae</taxon>
        <taxon>Mucisphaera</taxon>
    </lineage>
</organism>
<dbReference type="InterPro" id="IPR016134">
    <property type="entry name" value="Dockerin_dom"/>
</dbReference>
<feature type="chain" id="PRO_5021758406" description="Dockerin domain-containing protein" evidence="1">
    <location>
        <begin position="28"/>
        <end position="274"/>
    </location>
</feature>
<dbReference type="PROSITE" id="PS51257">
    <property type="entry name" value="PROKAR_LIPOPROTEIN"/>
    <property type="match status" value="1"/>
</dbReference>
<dbReference type="InterPro" id="IPR018247">
    <property type="entry name" value="EF_Hand_1_Ca_BS"/>
</dbReference>
<dbReference type="Gene3D" id="1.10.1330.10">
    <property type="entry name" value="Dockerin domain"/>
    <property type="match status" value="1"/>
</dbReference>
<evidence type="ECO:0000256" key="1">
    <source>
        <dbReference type="SAM" id="SignalP"/>
    </source>
</evidence>
<protein>
    <recommendedName>
        <fullName evidence="2">Dockerin domain-containing protein</fullName>
    </recommendedName>
</protein>
<accession>A0A518BUA6</accession>
<dbReference type="Pfam" id="PF00404">
    <property type="entry name" value="Dockerin_1"/>
    <property type="match status" value="1"/>
</dbReference>
<dbReference type="KEGG" id="mcad:Pan265_04000"/>
<feature type="domain" description="Dockerin" evidence="2">
    <location>
        <begin position="191"/>
        <end position="257"/>
    </location>
</feature>
<dbReference type="GO" id="GO:0004553">
    <property type="term" value="F:hydrolase activity, hydrolyzing O-glycosyl compounds"/>
    <property type="evidence" value="ECO:0007669"/>
    <property type="project" value="InterPro"/>
</dbReference>
<evidence type="ECO:0000259" key="2">
    <source>
        <dbReference type="PROSITE" id="PS51766"/>
    </source>
</evidence>
<proteinExistence type="predicted"/>
<dbReference type="OrthoDB" id="266505at2"/>
<dbReference type="AlphaFoldDB" id="A0A518BUA6"/>
<evidence type="ECO:0000313" key="3">
    <source>
        <dbReference type="EMBL" id="QDU70572.1"/>
    </source>
</evidence>
<dbReference type="Proteomes" id="UP000320386">
    <property type="component" value="Chromosome"/>
</dbReference>
<reference evidence="3 4" key="1">
    <citation type="submission" date="2019-02" db="EMBL/GenBank/DDBJ databases">
        <title>Deep-cultivation of Planctomycetes and their phenomic and genomic characterization uncovers novel biology.</title>
        <authorList>
            <person name="Wiegand S."/>
            <person name="Jogler M."/>
            <person name="Boedeker C."/>
            <person name="Pinto D."/>
            <person name="Vollmers J."/>
            <person name="Rivas-Marin E."/>
            <person name="Kohn T."/>
            <person name="Peeters S.H."/>
            <person name="Heuer A."/>
            <person name="Rast P."/>
            <person name="Oberbeckmann S."/>
            <person name="Bunk B."/>
            <person name="Jeske O."/>
            <person name="Meyerdierks A."/>
            <person name="Storesund J.E."/>
            <person name="Kallscheuer N."/>
            <person name="Luecker S."/>
            <person name="Lage O.M."/>
            <person name="Pohl T."/>
            <person name="Merkel B.J."/>
            <person name="Hornburger P."/>
            <person name="Mueller R.-W."/>
            <person name="Bruemmer F."/>
            <person name="Labrenz M."/>
            <person name="Spormann A.M."/>
            <person name="Op den Camp H."/>
            <person name="Overmann J."/>
            <person name="Amann R."/>
            <person name="Jetten M.S.M."/>
            <person name="Mascher T."/>
            <person name="Medema M.H."/>
            <person name="Devos D.P."/>
            <person name="Kaster A.-K."/>
            <person name="Ovreas L."/>
            <person name="Rohde M."/>
            <person name="Galperin M.Y."/>
            <person name="Jogler C."/>
        </authorList>
    </citation>
    <scope>NUCLEOTIDE SEQUENCE [LARGE SCALE GENOMIC DNA]</scope>
    <source>
        <strain evidence="3 4">Pan265</strain>
    </source>
</reference>
<feature type="signal peptide" evidence="1">
    <location>
        <begin position="1"/>
        <end position="27"/>
    </location>
</feature>
<dbReference type="RefSeq" id="WP_145444735.1">
    <property type="nucleotide sequence ID" value="NZ_CP036280.1"/>
</dbReference>
<dbReference type="EMBL" id="CP036280">
    <property type="protein sequence ID" value="QDU70572.1"/>
    <property type="molecule type" value="Genomic_DNA"/>
</dbReference>
<keyword evidence="1" id="KW-0732">Signal</keyword>
<name>A0A518BUA6_9BACT</name>
<dbReference type="GO" id="GO:0000272">
    <property type="term" value="P:polysaccharide catabolic process"/>
    <property type="evidence" value="ECO:0007669"/>
    <property type="project" value="InterPro"/>
</dbReference>
<dbReference type="SUPFAM" id="SSF63446">
    <property type="entry name" value="Type I dockerin domain"/>
    <property type="match status" value="1"/>
</dbReference>
<evidence type="ECO:0000313" key="4">
    <source>
        <dbReference type="Proteomes" id="UP000320386"/>
    </source>
</evidence>
<dbReference type="InterPro" id="IPR002105">
    <property type="entry name" value="Dockerin_1_rpt"/>
</dbReference>
<keyword evidence="4" id="KW-1185">Reference proteome</keyword>
<dbReference type="InterPro" id="IPR036439">
    <property type="entry name" value="Dockerin_dom_sf"/>
</dbReference>
<dbReference type="PROSITE" id="PS51766">
    <property type="entry name" value="DOCKERIN"/>
    <property type="match status" value="1"/>
</dbReference>
<gene>
    <name evidence="3" type="ORF">Pan265_04000</name>
</gene>